<keyword evidence="3" id="KW-0158">Chromosome</keyword>
<keyword evidence="5" id="KW-0808">Transferase</keyword>
<dbReference type="Proteomes" id="UP000704712">
    <property type="component" value="Unassembled WGS sequence"/>
</dbReference>
<reference evidence="10" key="1">
    <citation type="submission" date="2020-03" db="EMBL/GenBank/DDBJ databases">
        <title>Hybrid Assembly of Korean Phytophthora infestans isolates.</title>
        <authorList>
            <person name="Prokchorchik M."/>
            <person name="Lee Y."/>
            <person name="Seo J."/>
            <person name="Cho J.-H."/>
            <person name="Park Y.-E."/>
            <person name="Jang D.-C."/>
            <person name="Im J.-S."/>
            <person name="Choi J.-G."/>
            <person name="Park H.-J."/>
            <person name="Lee G.-B."/>
            <person name="Lee Y.-G."/>
            <person name="Hong S.-Y."/>
            <person name="Cho K."/>
            <person name="Sohn K.H."/>
        </authorList>
    </citation>
    <scope>NUCLEOTIDE SEQUENCE</scope>
    <source>
        <strain evidence="10">KR_2_A2</strain>
    </source>
</reference>
<evidence type="ECO:0000256" key="3">
    <source>
        <dbReference type="ARBA" id="ARBA00022454"/>
    </source>
</evidence>
<evidence type="ECO:0000256" key="4">
    <source>
        <dbReference type="ARBA" id="ARBA00022603"/>
    </source>
</evidence>
<proteinExistence type="predicted"/>
<keyword evidence="8" id="KW-0812">Transmembrane</keyword>
<dbReference type="Pfam" id="PF00856">
    <property type="entry name" value="SET"/>
    <property type="match status" value="1"/>
</dbReference>
<feature type="domain" description="SET" evidence="9">
    <location>
        <begin position="13"/>
        <end position="57"/>
    </location>
</feature>
<dbReference type="InterPro" id="IPR001214">
    <property type="entry name" value="SET_dom"/>
</dbReference>
<accession>A0A8S9TZ83</accession>
<dbReference type="GO" id="GO:0032259">
    <property type="term" value="P:methylation"/>
    <property type="evidence" value="ECO:0007669"/>
    <property type="project" value="UniProtKB-KW"/>
</dbReference>
<comment type="caution">
    <text evidence="10">The sequence shown here is derived from an EMBL/GenBank/DDBJ whole genome shotgun (WGS) entry which is preliminary data.</text>
</comment>
<evidence type="ECO:0000256" key="7">
    <source>
        <dbReference type="ARBA" id="ARBA00023242"/>
    </source>
</evidence>
<name>A0A8S9TZ83_PHYIN</name>
<protein>
    <submittedName>
        <fullName evidence="10">SET domain-containing protein</fullName>
    </submittedName>
</protein>
<evidence type="ECO:0000313" key="10">
    <source>
        <dbReference type="EMBL" id="KAF4131974.1"/>
    </source>
</evidence>
<dbReference type="GO" id="GO:0005694">
    <property type="term" value="C:chromosome"/>
    <property type="evidence" value="ECO:0007669"/>
    <property type="project" value="UniProtKB-SubCell"/>
</dbReference>
<dbReference type="GO" id="GO:0008168">
    <property type="term" value="F:methyltransferase activity"/>
    <property type="evidence" value="ECO:0007669"/>
    <property type="project" value="UniProtKB-KW"/>
</dbReference>
<evidence type="ECO:0000256" key="1">
    <source>
        <dbReference type="ARBA" id="ARBA00004123"/>
    </source>
</evidence>
<sequence length="141" mass="15906">MMRCQDYQKMKHVYMLQVSADKVIDATRIGGCMRFVNHSCDPNCQMEKWNVRGQERVDCLRFVMLGVVTSLRSIISCNALILGILLSVYVVLGIAEVLSACRSRSDQLDGSGVLNQSRKYEWYNSPSTIFFEAIVGLLGFP</sequence>
<evidence type="ECO:0000259" key="9">
    <source>
        <dbReference type="Pfam" id="PF00856"/>
    </source>
</evidence>
<keyword evidence="4" id="KW-0489">Methyltransferase</keyword>
<keyword evidence="6" id="KW-0949">S-adenosyl-L-methionine</keyword>
<evidence type="ECO:0000256" key="8">
    <source>
        <dbReference type="SAM" id="Phobius"/>
    </source>
</evidence>
<evidence type="ECO:0000256" key="2">
    <source>
        <dbReference type="ARBA" id="ARBA00004286"/>
    </source>
</evidence>
<dbReference type="GO" id="GO:0005634">
    <property type="term" value="C:nucleus"/>
    <property type="evidence" value="ECO:0007669"/>
    <property type="project" value="UniProtKB-SubCell"/>
</dbReference>
<dbReference type="PANTHER" id="PTHR22884">
    <property type="entry name" value="SET DOMAIN PROTEINS"/>
    <property type="match status" value="1"/>
</dbReference>
<comment type="subcellular location">
    <subcellularLocation>
        <location evidence="2">Chromosome</location>
    </subcellularLocation>
    <subcellularLocation>
        <location evidence="1">Nucleus</location>
    </subcellularLocation>
</comment>
<gene>
    <name evidence="10" type="ORF">GN958_ATG18827</name>
</gene>
<feature type="transmembrane region" description="Helical" evidence="8">
    <location>
        <begin position="81"/>
        <end position="101"/>
    </location>
</feature>
<evidence type="ECO:0000256" key="6">
    <source>
        <dbReference type="ARBA" id="ARBA00022691"/>
    </source>
</evidence>
<organism evidence="10 11">
    <name type="scientific">Phytophthora infestans</name>
    <name type="common">Potato late blight agent</name>
    <name type="synonym">Botrytis infestans</name>
    <dbReference type="NCBI Taxonomy" id="4787"/>
    <lineage>
        <taxon>Eukaryota</taxon>
        <taxon>Sar</taxon>
        <taxon>Stramenopiles</taxon>
        <taxon>Oomycota</taxon>
        <taxon>Peronosporomycetes</taxon>
        <taxon>Peronosporales</taxon>
        <taxon>Peronosporaceae</taxon>
        <taxon>Phytophthora</taxon>
    </lineage>
</organism>
<dbReference type="SUPFAM" id="SSF82199">
    <property type="entry name" value="SET domain"/>
    <property type="match status" value="1"/>
</dbReference>
<evidence type="ECO:0000256" key="5">
    <source>
        <dbReference type="ARBA" id="ARBA00022679"/>
    </source>
</evidence>
<keyword evidence="7" id="KW-0539">Nucleus</keyword>
<dbReference type="InterPro" id="IPR046341">
    <property type="entry name" value="SET_dom_sf"/>
</dbReference>
<dbReference type="InterPro" id="IPR050777">
    <property type="entry name" value="SET2_Histone-Lys_MeTrsfase"/>
</dbReference>
<dbReference type="Gene3D" id="2.170.270.10">
    <property type="entry name" value="SET domain"/>
    <property type="match status" value="1"/>
</dbReference>
<evidence type="ECO:0000313" key="11">
    <source>
        <dbReference type="Proteomes" id="UP000704712"/>
    </source>
</evidence>
<keyword evidence="8" id="KW-1133">Transmembrane helix</keyword>
<keyword evidence="8" id="KW-0472">Membrane</keyword>
<dbReference type="AlphaFoldDB" id="A0A8S9TZ83"/>
<dbReference type="EMBL" id="JAACNO010002645">
    <property type="protein sequence ID" value="KAF4131974.1"/>
    <property type="molecule type" value="Genomic_DNA"/>
</dbReference>